<feature type="compositionally biased region" description="Basic and acidic residues" evidence="1">
    <location>
        <begin position="1"/>
        <end position="38"/>
    </location>
</feature>
<sequence length="48" mass="5898">MFNRFDQGRHLTPEQKEDMLDRKRKKIIAEDEAKHNLEEDPDEKEEEK</sequence>
<dbReference type="Proteomes" id="UP000642571">
    <property type="component" value="Unassembled WGS sequence"/>
</dbReference>
<dbReference type="RefSeq" id="WP_188652185.1">
    <property type="nucleotide sequence ID" value="NZ_BMIN01000004.1"/>
</dbReference>
<organism evidence="2 3">
    <name type="scientific">Pontibacillus salipaludis</name>
    <dbReference type="NCBI Taxonomy" id="1697394"/>
    <lineage>
        <taxon>Bacteria</taxon>
        <taxon>Bacillati</taxon>
        <taxon>Bacillota</taxon>
        <taxon>Bacilli</taxon>
        <taxon>Bacillales</taxon>
        <taxon>Bacillaceae</taxon>
        <taxon>Pontibacillus</taxon>
    </lineage>
</organism>
<evidence type="ECO:0000256" key="1">
    <source>
        <dbReference type="SAM" id="MobiDB-lite"/>
    </source>
</evidence>
<keyword evidence="3" id="KW-1185">Reference proteome</keyword>
<feature type="region of interest" description="Disordered" evidence="1">
    <location>
        <begin position="1"/>
        <end position="48"/>
    </location>
</feature>
<accession>A0ABQ1Q079</accession>
<name>A0ABQ1Q079_9BACI</name>
<evidence type="ECO:0000313" key="3">
    <source>
        <dbReference type="Proteomes" id="UP000642571"/>
    </source>
</evidence>
<protein>
    <submittedName>
        <fullName evidence="2">Uncharacterized protein</fullName>
    </submittedName>
</protein>
<gene>
    <name evidence="2" type="ORF">GCM10011389_14000</name>
</gene>
<comment type="caution">
    <text evidence="2">The sequence shown here is derived from an EMBL/GenBank/DDBJ whole genome shotgun (WGS) entry which is preliminary data.</text>
</comment>
<feature type="compositionally biased region" description="Acidic residues" evidence="1">
    <location>
        <begin position="39"/>
        <end position="48"/>
    </location>
</feature>
<evidence type="ECO:0000313" key="2">
    <source>
        <dbReference type="EMBL" id="GGD07634.1"/>
    </source>
</evidence>
<reference evidence="3" key="1">
    <citation type="journal article" date="2019" name="Int. J. Syst. Evol. Microbiol.">
        <title>The Global Catalogue of Microorganisms (GCM) 10K type strain sequencing project: providing services to taxonomists for standard genome sequencing and annotation.</title>
        <authorList>
            <consortium name="The Broad Institute Genomics Platform"/>
            <consortium name="The Broad Institute Genome Sequencing Center for Infectious Disease"/>
            <person name="Wu L."/>
            <person name="Ma J."/>
        </authorList>
    </citation>
    <scope>NUCLEOTIDE SEQUENCE [LARGE SCALE GENOMIC DNA]</scope>
    <source>
        <strain evidence="3">CGMCC 1.15353</strain>
    </source>
</reference>
<dbReference type="EMBL" id="BMIN01000004">
    <property type="protein sequence ID" value="GGD07634.1"/>
    <property type="molecule type" value="Genomic_DNA"/>
</dbReference>
<proteinExistence type="predicted"/>